<protein>
    <submittedName>
        <fullName evidence="2">Uncharacterized protein</fullName>
    </submittedName>
</protein>
<evidence type="ECO:0000256" key="1">
    <source>
        <dbReference type="SAM" id="MobiDB-lite"/>
    </source>
</evidence>
<comment type="caution">
    <text evidence="2">The sequence shown here is derived from an EMBL/GenBank/DDBJ whole genome shotgun (WGS) entry which is preliminary data.</text>
</comment>
<dbReference type="HOGENOM" id="CLU_3270409_0_0_9"/>
<gene>
    <name evidence="2" type="ORF">HMPREF0372_04049</name>
</gene>
<feature type="region of interest" description="Disordered" evidence="1">
    <location>
        <begin position="1"/>
        <end position="21"/>
    </location>
</feature>
<organism evidence="2 3">
    <name type="scientific">Flavonifractor plautii ATCC 29863</name>
    <dbReference type="NCBI Taxonomy" id="411475"/>
    <lineage>
        <taxon>Bacteria</taxon>
        <taxon>Bacillati</taxon>
        <taxon>Bacillota</taxon>
        <taxon>Clostridia</taxon>
        <taxon>Eubacteriales</taxon>
        <taxon>Oscillospiraceae</taxon>
        <taxon>Flavonifractor</taxon>
    </lineage>
</organism>
<sequence>MGGAARSRPGRPRRPGIYFRQGSPARDSLFEIWRREGGGLD</sequence>
<proteinExistence type="predicted"/>
<evidence type="ECO:0000313" key="3">
    <source>
        <dbReference type="Proteomes" id="UP000004459"/>
    </source>
</evidence>
<name>G9YWY1_FLAPL</name>
<dbReference type="EMBL" id="AGCK01000328">
    <property type="protein sequence ID" value="EHM38108.1"/>
    <property type="molecule type" value="Genomic_DNA"/>
</dbReference>
<accession>G9YWY1</accession>
<reference evidence="2 3" key="1">
    <citation type="submission" date="2011-08" db="EMBL/GenBank/DDBJ databases">
        <authorList>
            <person name="Weinstock G."/>
            <person name="Sodergren E."/>
            <person name="Clifton S."/>
            <person name="Fulton L."/>
            <person name="Fulton B."/>
            <person name="Courtney L."/>
            <person name="Fronick C."/>
            <person name="Harrison M."/>
            <person name="Strong C."/>
            <person name="Farmer C."/>
            <person name="Delahaunty K."/>
            <person name="Markovic C."/>
            <person name="Hall O."/>
            <person name="Minx P."/>
            <person name="Tomlinson C."/>
            <person name="Mitreva M."/>
            <person name="Hou S."/>
            <person name="Chen J."/>
            <person name="Wollam A."/>
            <person name="Pepin K.H."/>
            <person name="Johnson M."/>
            <person name="Bhonagiri V."/>
            <person name="Zhang X."/>
            <person name="Suruliraj S."/>
            <person name="Warren W."/>
            <person name="Chinwalla A."/>
            <person name="Mardis E.R."/>
            <person name="Wilson R.K."/>
        </authorList>
    </citation>
    <scope>NUCLEOTIDE SEQUENCE [LARGE SCALE GENOMIC DNA]</scope>
    <source>
        <strain evidence="2 3">ATCC 29863</strain>
    </source>
</reference>
<dbReference type="Proteomes" id="UP000004459">
    <property type="component" value="Unassembled WGS sequence"/>
</dbReference>
<evidence type="ECO:0000313" key="2">
    <source>
        <dbReference type="EMBL" id="EHM38108.1"/>
    </source>
</evidence>
<dbReference type="AlphaFoldDB" id="G9YWY1"/>